<organism evidence="10 11">
    <name type="scientific">Luteipulveratus halotolerans</name>
    <dbReference type="NCBI Taxonomy" id="1631356"/>
    <lineage>
        <taxon>Bacteria</taxon>
        <taxon>Bacillati</taxon>
        <taxon>Actinomycetota</taxon>
        <taxon>Actinomycetes</taxon>
        <taxon>Micrococcales</taxon>
        <taxon>Dermacoccaceae</taxon>
        <taxon>Luteipulveratus</taxon>
    </lineage>
</organism>
<keyword evidence="5 8" id="KW-0812">Transmembrane</keyword>
<evidence type="ECO:0000256" key="6">
    <source>
        <dbReference type="ARBA" id="ARBA00022989"/>
    </source>
</evidence>
<dbReference type="GO" id="GO:0009103">
    <property type="term" value="P:lipopolysaccharide biosynthetic process"/>
    <property type="evidence" value="ECO:0007669"/>
    <property type="project" value="UniProtKB-ARBA"/>
</dbReference>
<dbReference type="AlphaFoldDB" id="A0A0L6CE99"/>
<feature type="transmembrane region" description="Helical" evidence="8">
    <location>
        <begin position="15"/>
        <end position="34"/>
    </location>
</feature>
<feature type="transmembrane region" description="Helical" evidence="8">
    <location>
        <begin position="79"/>
        <end position="100"/>
    </location>
</feature>
<dbReference type="InterPro" id="IPR038731">
    <property type="entry name" value="RgtA/B/C-like"/>
</dbReference>
<keyword evidence="2" id="KW-1003">Cell membrane</keyword>
<comment type="subcellular location">
    <subcellularLocation>
        <location evidence="1">Cell membrane</location>
        <topology evidence="1">Multi-pass membrane protein</topology>
    </subcellularLocation>
</comment>
<proteinExistence type="predicted"/>
<dbReference type="InterPro" id="IPR050297">
    <property type="entry name" value="LipidA_mod_glycosyltrf_83"/>
</dbReference>
<keyword evidence="11" id="KW-1185">Reference proteome</keyword>
<feature type="transmembrane region" description="Helical" evidence="8">
    <location>
        <begin position="323"/>
        <end position="346"/>
    </location>
</feature>
<evidence type="ECO:0000313" key="10">
    <source>
        <dbReference type="EMBL" id="KNX35989.1"/>
    </source>
</evidence>
<evidence type="ECO:0000256" key="4">
    <source>
        <dbReference type="ARBA" id="ARBA00022679"/>
    </source>
</evidence>
<accession>A0A0L6CE99</accession>
<dbReference type="RefSeq" id="WP_050668186.1">
    <property type="nucleotide sequence ID" value="NZ_LAIR01000002.1"/>
</dbReference>
<dbReference type="Pfam" id="PF13231">
    <property type="entry name" value="PMT_2"/>
    <property type="match status" value="1"/>
</dbReference>
<dbReference type="OrthoDB" id="5166595at2"/>
<evidence type="ECO:0000256" key="3">
    <source>
        <dbReference type="ARBA" id="ARBA00022676"/>
    </source>
</evidence>
<dbReference type="PANTHER" id="PTHR33908">
    <property type="entry name" value="MANNOSYLTRANSFERASE YKCB-RELATED"/>
    <property type="match status" value="1"/>
</dbReference>
<dbReference type="STRING" id="1631356.VV01_00560"/>
<protein>
    <recommendedName>
        <fullName evidence="9">Glycosyltransferase RgtA/B/C/D-like domain-containing protein</fullName>
    </recommendedName>
</protein>
<comment type="caution">
    <text evidence="10">The sequence shown here is derived from an EMBL/GenBank/DDBJ whole genome shotgun (WGS) entry which is preliminary data.</text>
</comment>
<dbReference type="EMBL" id="LAIR01000002">
    <property type="protein sequence ID" value="KNX35989.1"/>
    <property type="molecule type" value="Genomic_DNA"/>
</dbReference>
<evidence type="ECO:0000259" key="9">
    <source>
        <dbReference type="Pfam" id="PF13231"/>
    </source>
</evidence>
<dbReference type="PATRIC" id="fig|1631356.3.peg.36"/>
<feature type="transmembrane region" description="Helical" evidence="8">
    <location>
        <begin position="240"/>
        <end position="261"/>
    </location>
</feature>
<evidence type="ECO:0000256" key="8">
    <source>
        <dbReference type="SAM" id="Phobius"/>
    </source>
</evidence>
<evidence type="ECO:0000313" key="11">
    <source>
        <dbReference type="Proteomes" id="UP000037397"/>
    </source>
</evidence>
<evidence type="ECO:0000256" key="7">
    <source>
        <dbReference type="ARBA" id="ARBA00023136"/>
    </source>
</evidence>
<feature type="transmembrane region" description="Helical" evidence="8">
    <location>
        <begin position="157"/>
        <end position="187"/>
    </location>
</feature>
<sequence length="489" mass="52365">MRAPAATDPPVDRPAFAYGPVLSAVAALAVLLLITSERYGYHRDELYFRMLRPAWGYVDQPFVTPWLARTTTALSDHPWALRLPAMAAVLAAVLVVAAIAREVGGGGAAQGLAAWGFGFAPFTLSNGHQLLTSSLDLLVWPVVVLLVLRALLRDDRWWLAVGAVVGAATANKLLVAVLLLSSAVGLAVCRQWSPLRSRWFWGGVAVAAVLAAPTLAYQAGHDWPQVRFGRALAEHNAGEVRVMTWVYLLLLLGPVLVPLWWRGLVALWKHPDLRPARGIAVALPVAVVLTAVMGSQPYYYVGLLAAVLAIGCARVGRPRGWAAAVALNSVVAAAISLPVLPLGVLARTPVTAMNPTVGDTVGWPAYVRQVQTAYDALPPSGRARAVVLASNYGEAGALDRFGSEELRAVVVSGHNALADERPPAPDTRVVVVVGAQFPSLRTKFASCEVVDRLDNGVDVDNEEQGEPVAVCRDPRVGWDELWQRARHLD</sequence>
<feature type="transmembrane region" description="Helical" evidence="8">
    <location>
        <begin position="131"/>
        <end position="151"/>
    </location>
</feature>
<feature type="transmembrane region" description="Helical" evidence="8">
    <location>
        <begin position="298"/>
        <end position="316"/>
    </location>
</feature>
<feature type="domain" description="Glycosyltransferase RgtA/B/C/D-like" evidence="9">
    <location>
        <begin position="59"/>
        <end position="217"/>
    </location>
</feature>
<name>A0A0L6CE99_9MICO</name>
<feature type="transmembrane region" description="Helical" evidence="8">
    <location>
        <begin position="199"/>
        <end position="220"/>
    </location>
</feature>
<keyword evidence="6 8" id="KW-1133">Transmembrane helix</keyword>
<dbReference type="GO" id="GO:0005886">
    <property type="term" value="C:plasma membrane"/>
    <property type="evidence" value="ECO:0007669"/>
    <property type="project" value="UniProtKB-SubCell"/>
</dbReference>
<dbReference type="GO" id="GO:0016763">
    <property type="term" value="F:pentosyltransferase activity"/>
    <property type="evidence" value="ECO:0007669"/>
    <property type="project" value="TreeGrafter"/>
</dbReference>
<evidence type="ECO:0000256" key="2">
    <source>
        <dbReference type="ARBA" id="ARBA00022475"/>
    </source>
</evidence>
<dbReference type="PANTHER" id="PTHR33908:SF11">
    <property type="entry name" value="MEMBRANE PROTEIN"/>
    <property type="match status" value="1"/>
</dbReference>
<keyword evidence="4" id="KW-0808">Transferase</keyword>
<keyword evidence="7 8" id="KW-0472">Membrane</keyword>
<dbReference type="Proteomes" id="UP000037397">
    <property type="component" value="Unassembled WGS sequence"/>
</dbReference>
<reference evidence="11" key="1">
    <citation type="submission" date="2015-03" db="EMBL/GenBank/DDBJ databases">
        <title>Luteipulveratus halotolerans sp. nov., a novel actinobacterium (Dermacoccaceae) from Sarawak, Malaysia.</title>
        <authorList>
            <person name="Juboi H."/>
            <person name="Basik A."/>
            <person name="Shamsul S.S."/>
            <person name="Arnold P."/>
            <person name="Schmitt E.K."/>
            <person name="Sanglier J.-J."/>
            <person name="Yeo T."/>
        </authorList>
    </citation>
    <scope>NUCLEOTIDE SEQUENCE [LARGE SCALE GENOMIC DNA]</scope>
    <source>
        <strain evidence="11">C296001</strain>
    </source>
</reference>
<keyword evidence="3" id="KW-0328">Glycosyltransferase</keyword>
<evidence type="ECO:0000256" key="1">
    <source>
        <dbReference type="ARBA" id="ARBA00004651"/>
    </source>
</evidence>
<evidence type="ECO:0000256" key="5">
    <source>
        <dbReference type="ARBA" id="ARBA00022692"/>
    </source>
</evidence>
<gene>
    <name evidence="10" type="ORF">VV01_00560</name>
</gene>